<reference evidence="2 3" key="2">
    <citation type="journal article" date="2003" name="DNA Res.">
        <title>Complete genome structure of Gloeobacter violaceus PCC 7421, a cyanobacterium that lacks thylakoids (supplement).</title>
        <authorList>
            <person name="Nakamura Y."/>
            <person name="Kaneko T."/>
            <person name="Sato S."/>
            <person name="Mimuro M."/>
            <person name="Miyashita H."/>
            <person name="Tsuchiya T."/>
            <person name="Sasamoto S."/>
            <person name="Watanabe A."/>
            <person name="Kawashima K."/>
            <person name="Kishida Y."/>
            <person name="Kiyokawa C."/>
            <person name="Kohara M."/>
            <person name="Matsumoto M."/>
            <person name="Matsuno A."/>
            <person name="Nakazaki N."/>
            <person name="Shimpo S."/>
            <person name="Takeuchi C."/>
            <person name="Yamada M."/>
            <person name="Tabata S."/>
        </authorList>
    </citation>
    <scope>NUCLEOTIDE SEQUENCE [LARGE SCALE GENOMIC DNA]</scope>
    <source>
        <strain evidence="3">ATCC 29082 / PCC 7421</strain>
    </source>
</reference>
<keyword evidence="3" id="KW-1185">Reference proteome</keyword>
<organism evidence="2 3">
    <name type="scientific">Gloeobacter violaceus (strain ATCC 29082 / PCC 7421)</name>
    <dbReference type="NCBI Taxonomy" id="251221"/>
    <lineage>
        <taxon>Bacteria</taxon>
        <taxon>Bacillati</taxon>
        <taxon>Cyanobacteriota</taxon>
        <taxon>Cyanophyceae</taxon>
        <taxon>Gloeobacterales</taxon>
        <taxon>Gloeobacteraceae</taxon>
        <taxon>Gloeobacter</taxon>
    </lineage>
</organism>
<feature type="transmembrane region" description="Helical" evidence="1">
    <location>
        <begin position="29"/>
        <end position="49"/>
    </location>
</feature>
<name>Q7NIQ7_GLOVI</name>
<keyword evidence="1" id="KW-0812">Transmembrane</keyword>
<keyword evidence="1" id="KW-1133">Transmembrane helix</keyword>
<dbReference type="EMBL" id="BA000045">
    <property type="protein sequence ID" value="BAC90066.1"/>
    <property type="molecule type" value="Genomic_DNA"/>
</dbReference>
<evidence type="ECO:0000313" key="3">
    <source>
        <dbReference type="Proteomes" id="UP000000557"/>
    </source>
</evidence>
<proteinExistence type="predicted"/>
<sequence>MPLDISYKDTQSLQTRRLEAGKIAWQEDYLLAVLPVAFCVFLLVMFFRLPGVPSLLTFLGLLSIILAAGFLRSISARLDQMPEHKH</sequence>
<accession>Q7NIQ7</accession>
<dbReference type="KEGG" id="gvi:gsl2125"/>
<dbReference type="EnsemblBacteria" id="BAC90066">
    <property type="protein sequence ID" value="BAC90066"/>
    <property type="gene ID" value="BAC90066"/>
</dbReference>
<protein>
    <submittedName>
        <fullName evidence="2">Gsl2125 protein</fullName>
    </submittedName>
</protein>
<dbReference type="Proteomes" id="UP000000557">
    <property type="component" value="Chromosome"/>
</dbReference>
<gene>
    <name evidence="2" type="ordered locus">gsl2125</name>
</gene>
<dbReference type="STRING" id="251221.gene:10759620"/>
<evidence type="ECO:0000313" key="2">
    <source>
        <dbReference type="EMBL" id="BAC90066.1"/>
    </source>
</evidence>
<dbReference type="AlphaFoldDB" id="Q7NIQ7"/>
<keyword evidence="1" id="KW-0472">Membrane</keyword>
<dbReference type="RefSeq" id="WP_011142123.1">
    <property type="nucleotide sequence ID" value="NC_005125.1"/>
</dbReference>
<evidence type="ECO:0000256" key="1">
    <source>
        <dbReference type="SAM" id="Phobius"/>
    </source>
</evidence>
<dbReference type="InParanoid" id="Q7NIQ7"/>
<feature type="transmembrane region" description="Helical" evidence="1">
    <location>
        <begin position="55"/>
        <end position="75"/>
    </location>
</feature>
<reference evidence="2 3" key="1">
    <citation type="journal article" date="2003" name="DNA Res.">
        <title>Complete genome structure of Gloeobacter violaceus PCC 7421, a cyanobacterium that lacks thylakoids.</title>
        <authorList>
            <person name="Nakamura Y."/>
            <person name="Kaneko T."/>
            <person name="Sato S."/>
            <person name="Mimuro M."/>
            <person name="Miyashita H."/>
            <person name="Tsuchiya T."/>
            <person name="Sasamoto S."/>
            <person name="Watanabe A."/>
            <person name="Kawashima K."/>
            <person name="Kishida Y."/>
            <person name="Kiyokawa C."/>
            <person name="Kohara M."/>
            <person name="Matsumoto M."/>
            <person name="Matsuno A."/>
            <person name="Nakazaki N."/>
            <person name="Shimpo S."/>
            <person name="Takeuchi C."/>
            <person name="Yamada M."/>
            <person name="Tabata S."/>
        </authorList>
    </citation>
    <scope>NUCLEOTIDE SEQUENCE [LARGE SCALE GENOMIC DNA]</scope>
    <source>
        <strain evidence="3">ATCC 29082 / PCC 7421</strain>
    </source>
</reference>
<dbReference type="HOGENOM" id="CLU_2493513_0_0_3"/>